<accession>A0A3N4HUQ2</accession>
<feature type="compositionally biased region" description="Basic residues" evidence="1">
    <location>
        <begin position="1"/>
        <end position="15"/>
    </location>
</feature>
<feature type="region of interest" description="Disordered" evidence="1">
    <location>
        <begin position="1"/>
        <end position="31"/>
    </location>
</feature>
<dbReference type="AlphaFoldDB" id="A0A3N4HUQ2"/>
<dbReference type="Proteomes" id="UP000275078">
    <property type="component" value="Unassembled WGS sequence"/>
</dbReference>
<protein>
    <submittedName>
        <fullName evidence="2">Uncharacterized protein</fullName>
    </submittedName>
</protein>
<keyword evidence="3" id="KW-1185">Reference proteome</keyword>
<evidence type="ECO:0000313" key="3">
    <source>
        <dbReference type="Proteomes" id="UP000275078"/>
    </source>
</evidence>
<sequence>MGRLAKQKNALRREKKPMGSTSTEGNREVPHYKLSPPTFAMIARAEIEREEEPVDQWSGLTMLELSYTIQASFPRMLLNRLLLDYADFLTPSFQNVPPPDDRVADLDWAELLARASREQDRYKRWCSTFLFGPDGPGPVRPFWRAISGAASQLPSGSLDMESVVTEIERFIRRRAGKLPEETELPTEFRWRYIAERIMNDVRLVEFIFAGQRQTDLLCAIRRFQGAYLEDLWAISSVELLYTVTERGRELEKSW</sequence>
<dbReference type="EMBL" id="ML119737">
    <property type="protein sequence ID" value="RPA76796.1"/>
    <property type="molecule type" value="Genomic_DNA"/>
</dbReference>
<name>A0A3N4HUQ2_ASCIM</name>
<evidence type="ECO:0000256" key="1">
    <source>
        <dbReference type="SAM" id="MobiDB-lite"/>
    </source>
</evidence>
<reference evidence="2 3" key="1">
    <citation type="journal article" date="2018" name="Nat. Ecol. Evol.">
        <title>Pezizomycetes genomes reveal the molecular basis of ectomycorrhizal truffle lifestyle.</title>
        <authorList>
            <person name="Murat C."/>
            <person name="Payen T."/>
            <person name="Noel B."/>
            <person name="Kuo A."/>
            <person name="Morin E."/>
            <person name="Chen J."/>
            <person name="Kohler A."/>
            <person name="Krizsan K."/>
            <person name="Balestrini R."/>
            <person name="Da Silva C."/>
            <person name="Montanini B."/>
            <person name="Hainaut M."/>
            <person name="Levati E."/>
            <person name="Barry K.W."/>
            <person name="Belfiori B."/>
            <person name="Cichocki N."/>
            <person name="Clum A."/>
            <person name="Dockter R.B."/>
            <person name="Fauchery L."/>
            <person name="Guy J."/>
            <person name="Iotti M."/>
            <person name="Le Tacon F."/>
            <person name="Lindquist E.A."/>
            <person name="Lipzen A."/>
            <person name="Malagnac F."/>
            <person name="Mello A."/>
            <person name="Molinier V."/>
            <person name="Miyauchi S."/>
            <person name="Poulain J."/>
            <person name="Riccioni C."/>
            <person name="Rubini A."/>
            <person name="Sitrit Y."/>
            <person name="Splivallo R."/>
            <person name="Traeger S."/>
            <person name="Wang M."/>
            <person name="Zifcakova L."/>
            <person name="Wipf D."/>
            <person name="Zambonelli A."/>
            <person name="Paolocci F."/>
            <person name="Nowrousian M."/>
            <person name="Ottonello S."/>
            <person name="Baldrian P."/>
            <person name="Spatafora J.W."/>
            <person name="Henrissat B."/>
            <person name="Nagy L.G."/>
            <person name="Aury J.M."/>
            <person name="Wincker P."/>
            <person name="Grigoriev I.V."/>
            <person name="Bonfante P."/>
            <person name="Martin F.M."/>
        </authorList>
    </citation>
    <scope>NUCLEOTIDE SEQUENCE [LARGE SCALE GENOMIC DNA]</scope>
    <source>
        <strain evidence="2 3">RN42</strain>
    </source>
</reference>
<gene>
    <name evidence="2" type="ORF">BJ508DRAFT_364854</name>
</gene>
<evidence type="ECO:0000313" key="2">
    <source>
        <dbReference type="EMBL" id="RPA76796.1"/>
    </source>
</evidence>
<proteinExistence type="predicted"/>
<organism evidence="2 3">
    <name type="scientific">Ascobolus immersus RN42</name>
    <dbReference type="NCBI Taxonomy" id="1160509"/>
    <lineage>
        <taxon>Eukaryota</taxon>
        <taxon>Fungi</taxon>
        <taxon>Dikarya</taxon>
        <taxon>Ascomycota</taxon>
        <taxon>Pezizomycotina</taxon>
        <taxon>Pezizomycetes</taxon>
        <taxon>Pezizales</taxon>
        <taxon>Ascobolaceae</taxon>
        <taxon>Ascobolus</taxon>
    </lineage>
</organism>